<proteinExistence type="inferred from homology"/>
<comment type="similarity">
    <text evidence="1">Belongs to the leucine-binding protein family.</text>
</comment>
<evidence type="ECO:0000256" key="1">
    <source>
        <dbReference type="ARBA" id="ARBA00010062"/>
    </source>
</evidence>
<dbReference type="SUPFAM" id="SSF53822">
    <property type="entry name" value="Periplasmic binding protein-like I"/>
    <property type="match status" value="1"/>
</dbReference>
<dbReference type="InterPro" id="IPR028082">
    <property type="entry name" value="Peripla_BP_I"/>
</dbReference>
<evidence type="ECO:0000256" key="2">
    <source>
        <dbReference type="ARBA" id="ARBA00022729"/>
    </source>
</evidence>
<dbReference type="InterPro" id="IPR051010">
    <property type="entry name" value="BCAA_transport"/>
</dbReference>
<gene>
    <name evidence="4" type="ORF">SAMN05660835_01293</name>
</gene>
<dbReference type="Pfam" id="PF13458">
    <property type="entry name" value="Peripla_BP_6"/>
    <property type="match status" value="1"/>
</dbReference>
<dbReference type="InterPro" id="IPR028081">
    <property type="entry name" value="Leu-bd"/>
</dbReference>
<keyword evidence="5" id="KW-1185">Reference proteome</keyword>
<organism evidence="4 5">
    <name type="scientific">Desulfurella multipotens</name>
    <dbReference type="NCBI Taxonomy" id="79269"/>
    <lineage>
        <taxon>Bacteria</taxon>
        <taxon>Pseudomonadati</taxon>
        <taxon>Campylobacterota</taxon>
        <taxon>Desulfurellia</taxon>
        <taxon>Desulfurellales</taxon>
        <taxon>Desulfurellaceae</taxon>
        <taxon>Desulfurella</taxon>
    </lineage>
</organism>
<feature type="domain" description="Leucine-binding protein" evidence="3">
    <location>
        <begin position="33"/>
        <end position="356"/>
    </location>
</feature>
<keyword evidence="2" id="KW-0732">Signal</keyword>
<evidence type="ECO:0000313" key="4">
    <source>
        <dbReference type="EMBL" id="SDC73760.1"/>
    </source>
</evidence>
<name>A0A1G6P0F8_9BACT</name>
<dbReference type="Gene3D" id="3.40.50.2300">
    <property type="match status" value="2"/>
</dbReference>
<evidence type="ECO:0000313" key="5">
    <source>
        <dbReference type="Proteomes" id="UP000199411"/>
    </source>
</evidence>
<sequence length="411" mass="45398">MGWFKKSIFFMLALMMGIVLMPFYAKAAAPKQILIGTLYASSGPFATSSTSQYHGLEFWVNQVNKQGGVYVAAFKKKIPVKLVAYDDQSSTTLAATLYNQLITRDRVNILVADFGSVLTSVAVPIAQEHKMLLFDPTGTSAKFFSPNNPYLVLTSLPTSGVWPTVLADFLISHKINKVAVIYSANDFNQSQAETLKSKLEAAKIKPVYYHAVPTDTSNYTVLIRTIEATHPQALIEFGYPTNDIAFLQNLQATGAKFNMVFTIFPGQQLALIEKNVGTKALEYTYTYPTPPLLVYNKVNYGMPMSEFEKIYTQTTKRPVDFLTVAGYNAGLIIQKTLATSKEFNQLALRNAINTFSGKLFTLNGLFKINNEGAQIGEFLPVGQFQPTKTGLVLHVVYPQNIATGKPIYPAP</sequence>
<dbReference type="PANTHER" id="PTHR30483">
    <property type="entry name" value="LEUCINE-SPECIFIC-BINDING PROTEIN"/>
    <property type="match status" value="1"/>
</dbReference>
<dbReference type="RefSeq" id="WP_092129035.1">
    <property type="nucleotide sequence ID" value="NZ_FMYU01000008.1"/>
</dbReference>
<accession>A0A1G6P0F8</accession>
<dbReference type="PANTHER" id="PTHR30483:SF6">
    <property type="entry name" value="PERIPLASMIC BINDING PROTEIN OF ABC TRANSPORTER FOR NATURAL AMINO ACIDS"/>
    <property type="match status" value="1"/>
</dbReference>
<dbReference type="Proteomes" id="UP000199411">
    <property type="component" value="Unassembled WGS sequence"/>
</dbReference>
<dbReference type="EMBL" id="FMYU01000008">
    <property type="protein sequence ID" value="SDC73760.1"/>
    <property type="molecule type" value="Genomic_DNA"/>
</dbReference>
<dbReference type="OrthoDB" id="5444466at2"/>
<dbReference type="AlphaFoldDB" id="A0A1G6P0F8"/>
<evidence type="ECO:0000259" key="3">
    <source>
        <dbReference type="Pfam" id="PF13458"/>
    </source>
</evidence>
<reference evidence="5" key="1">
    <citation type="submission" date="2016-10" db="EMBL/GenBank/DDBJ databases">
        <authorList>
            <person name="Varghese N."/>
            <person name="Submissions S."/>
        </authorList>
    </citation>
    <scope>NUCLEOTIDE SEQUENCE [LARGE SCALE GENOMIC DNA]</scope>
    <source>
        <strain evidence="5">DSM 8415</strain>
    </source>
</reference>
<protein>
    <submittedName>
        <fullName evidence="4">Amino acid/amide ABC transporter substrate-binding protein, HAAT family (TC 3.A.1.4.-)</fullName>
    </submittedName>
</protein>